<evidence type="ECO:0000256" key="2">
    <source>
        <dbReference type="SAM" id="SignalP"/>
    </source>
</evidence>
<keyword evidence="4" id="KW-1185">Reference proteome</keyword>
<protein>
    <recommendedName>
        <fullName evidence="5">Filamentous haemagglutinin FhaB/tRNA nuclease CdiA-like TPS domain-containing protein</fullName>
    </recommendedName>
</protein>
<proteinExistence type="predicted"/>
<dbReference type="OrthoDB" id="7175603at2"/>
<organism evidence="3 4">
    <name type="scientific">Sphingomonas changbaiensis NBRC 104936</name>
    <dbReference type="NCBI Taxonomy" id="1219043"/>
    <lineage>
        <taxon>Bacteria</taxon>
        <taxon>Pseudomonadati</taxon>
        <taxon>Pseudomonadota</taxon>
        <taxon>Alphaproteobacteria</taxon>
        <taxon>Sphingomonadales</taxon>
        <taxon>Sphingomonadaceae</taxon>
        <taxon>Sphingomonas</taxon>
    </lineage>
</organism>
<dbReference type="STRING" id="1219043.SCH01S_02_00140"/>
<dbReference type="InterPro" id="IPR011050">
    <property type="entry name" value="Pectin_lyase_fold/virulence"/>
</dbReference>
<gene>
    <name evidence="3" type="ORF">SCH01S_02_00140</name>
</gene>
<evidence type="ECO:0000256" key="1">
    <source>
        <dbReference type="SAM" id="MobiDB-lite"/>
    </source>
</evidence>
<comment type="caution">
    <text evidence="3">The sequence shown here is derived from an EMBL/GenBank/DDBJ whole genome shotgun (WGS) entry which is preliminary data.</text>
</comment>
<dbReference type="Proteomes" id="UP000033202">
    <property type="component" value="Unassembled WGS sequence"/>
</dbReference>
<keyword evidence="2" id="KW-0732">Signal</keyword>
<dbReference type="RefSeq" id="WP_046346887.1">
    <property type="nucleotide sequence ID" value="NZ_BBWU01000002.1"/>
</dbReference>
<name>A0A0E9MJP6_9SPHN</name>
<dbReference type="EMBL" id="BBWU01000002">
    <property type="protein sequence ID" value="GAO38017.1"/>
    <property type="molecule type" value="Genomic_DNA"/>
</dbReference>
<feature type="region of interest" description="Disordered" evidence="1">
    <location>
        <begin position="2609"/>
        <end position="2672"/>
    </location>
</feature>
<evidence type="ECO:0000313" key="4">
    <source>
        <dbReference type="Proteomes" id="UP000033202"/>
    </source>
</evidence>
<feature type="compositionally biased region" description="Polar residues" evidence="1">
    <location>
        <begin position="2623"/>
        <end position="2632"/>
    </location>
</feature>
<feature type="compositionally biased region" description="Basic and acidic residues" evidence="1">
    <location>
        <begin position="2610"/>
        <end position="2622"/>
    </location>
</feature>
<feature type="chain" id="PRO_5002429325" description="Filamentous haemagglutinin FhaB/tRNA nuclease CdiA-like TPS domain-containing protein" evidence="2">
    <location>
        <begin position="35"/>
        <end position="2672"/>
    </location>
</feature>
<accession>A0A0E9MJP6</accession>
<feature type="signal peptide" evidence="2">
    <location>
        <begin position="1"/>
        <end position="34"/>
    </location>
</feature>
<evidence type="ECO:0008006" key="5">
    <source>
        <dbReference type="Google" id="ProtNLM"/>
    </source>
</evidence>
<sequence length="2672" mass="257078">MIASMNPALLLRSRRARLLAGCAVAAAMATPAFGQQAFQATPNVVTGDATFSPGNVISGGLRDRVIANTPQVVIDWTPNDSGTGGGPITVLPAGNELVFQNNGDIGVGQYTVLNRVIPEDPSRAIRFDGTVQSQLDLGNGATTGGNIWFYSPGGIIAGATSRFDVGSLVLSANDIDISGGLFGDDSSSSQAGTIRFRGDVDSRSSVTIMPGAQINASGNYIALVAPRVTQAGSMNVEGGAALVAAESADITIPISGGLFDIAVQTGSNVNAGGETTLTHSGTTEVRDASQTGAARRVYLMAVPKNDAVTMLVSGSLGYAPAVQAQLAANGQIILTTGSGVSNDVAQSPSQGDIRIAGGDFGGQTVASAQSISVDTSASSLSFATDLQALANSGAITMTASAGRNITAGGDVLLSQDAAESSGASAISVTADGGSTIQAQSLSLVGRSDGANEAGYGAASAATGHALSLIASNGGIITAADFIDLNSSAYGGSGSSQPGANGTGGTVAVSALSGGQILSGGNFNIDASGTGGESGYGGVASAGDGHGGVVTLAASGGGLINTGQLTVFADGSGGYGSFNSGGNGTGGDVVLNLHGSELDASFLRISASGFGADGDSAAGAAQGGTISITNQASSSIFAGNGIDLSASARAGGAFNGGTVRDGTGGTVTIVNGASSFSTGEGTLTASADGTGGFSNVFSPTTGRGGTISITVNSADPNNVESSFFASGIDLSANGSVSRPLDLRASVPHGNSGIGVGGSVLLSLTGGPVSTGDINLSASGSGGNGSYDTAAGAGFGGRAELSINGGTLTAGTVSIIADAFGGDGAFGESGYGGAGAGGTAGVGTNPFGVGSGAYLTGIGGSLSADTVRLSAEATGGFGGDGQTFGSSPVDAASGGAATGGTAQVATGGVSFSVGELSVSAAATGGDGGTVDYSNFFGDVQTANAGHGGAATGGIAGIAVTGGTHSFGSVNAGANGTGGLAGLVLAAGEGSFDPAASGRGGNGGDGAGGNASIIFTNAVVNGQPELTAEATGNAQSGGSGAAGGNGGAATGGLALVRFDGGTADLFTINADSYANGGFGGPAARLDGGNGGGATGGAARFEASNGAVVNVADSGQFRPFVLDASAVSGGGGDGGSFADSGLGGKGGSAASAFGGTASVLVDGGAVATIPGLGGIENSPPVLIASARSGFGGSGGTGSAQGNSGGIGGNGGSASAGLATIGITGGQAIFGDLFTDASAQRGFGGSGGQGAPDSATGIVTTAASGSNGSGFGGRLELQVADGPAGQAGAFKAGNFSTDLTGGDVDGSLLIADTGINGQGGIHLGSLYAVSFSNAPNTTETSSDYDIQSSARAIEVDGDVNLTANGDVRFSFQGTGGLASGTSIDVLSLTRGISITNSSPANTLSASLSAPSLSLHTNNGDIDAQAGTLLASTGSIDIGAFGGRANVAKALATEAINITGFDGVTVGSLAAGNSETAGSIFIGAGAGEGFVPADAVVTGTVTSTGDISIYAGTDATVQSGAQVIADRGLTIATGDDIIIGSGALVRAANNPPPETGYGATDPLEQASQLRLMAGHINTGEPVDGNVASILIDGTVEAPNRTLFMSAGAVQASSTTALTAGNLYVRLNTIPVGDQVPSNDGGQLTGLCLEGSVCLGTTHVSGIVRIGESEFEPINLRLNGGIDGTDVLLRARSVDLGQAGVANLIRASDSLTVESLNENLTLNGPLTITGGSNVARVASFHSIDGAAAQVNAPGTLDLFAGNNVTLGGIDAATIRTVDFDDAVVNDSGITAPGTIAVGRIVSGSPLDLVAGKNIALDSFAATGRATLSATSGTINVATDASASGITATAQAVTLNGLDGLNVSATTATAGDLTLVTKAGALRLSDATASGAITLRSGGTVSFDKIAAAGALTIDAGGDVTSFYGGSGGSVSITTPGKLDVSLGLVANAGPMSISADAGIHAAELHTTGALSLLAANGAIQTDGATQASDVVAIGRSIGLVNDDGLGISKAVATDGGIGLSSGTGLLKLGSLSATGDISLQGQGSVTFDTIAAGGQLTIEPFATVTGGNATAARISVESNGAISAQAFTATAGDISLNARNGLSVGTVSSTGTATLKSGSGPLVVTNDLVVGDDLILAAPSLDITAQNGLKVLQADATAGDLKLTTVAGTLAVGTSTATGAITLASGGAVTANSLKSGSGVIDISGAQGVTVGTIASGGAVTLASGNGTITVSSDLTAAGPIQAMGQSVNLTAQGDLALTKAVASGGDLSLHGVNGGLALGDVSATGALTATTPGLIAVNGTVTGGTIALRSNDIAIGSTAQLGSKTQTTALTLTGTTDRMFIGDAPSGTGYRLDNTELGRIASQGDINFASAPTSATGTAFSFVDPAAANVVLGSLTFDGGQLGSNGTLLISSPRAIGIVGNLQFRNIGAGQTVTLRSASDIALAAESGLVTLKNPPGGLSGTLRLEAQQVQALSTKARTEITGLDLNAVKQRLGTNDQLENDGGYFQAGQIVVRIGRLAFIQNSGANGTDPNAKRGFTANSFRIETTGDQPAQLVLNGQVGTVTGAGLINAVNVSGSFDTGSSFNGCTPGTLCGVAPPPPGPPPETVAPVFSASRDQIEDDRKEDQKEQSLQTSQSRPTPLIQILSVPTSRFDPLIDQPVTGAGNEDLWLTPISPQQP</sequence>
<dbReference type="SUPFAM" id="SSF51126">
    <property type="entry name" value="Pectin lyase-like"/>
    <property type="match status" value="1"/>
</dbReference>
<dbReference type="Gene3D" id="2.160.20.10">
    <property type="entry name" value="Single-stranded right-handed beta-helix, Pectin lyase-like"/>
    <property type="match status" value="1"/>
</dbReference>
<dbReference type="InterPro" id="IPR012334">
    <property type="entry name" value="Pectin_lyas_fold"/>
</dbReference>
<reference evidence="3 4" key="1">
    <citation type="submission" date="2015-04" db="EMBL/GenBank/DDBJ databases">
        <title>Whole genome shotgun sequence of Sphingomonas changbaiensis NBRC 104936.</title>
        <authorList>
            <person name="Katano-Makiyama Y."/>
            <person name="Hosoyama A."/>
            <person name="Hashimoto M."/>
            <person name="Noguchi M."/>
            <person name="Tsuchikane K."/>
            <person name="Ohji S."/>
            <person name="Yamazoe A."/>
            <person name="Ichikawa N."/>
            <person name="Kimura A."/>
            <person name="Fujita N."/>
        </authorList>
    </citation>
    <scope>NUCLEOTIDE SEQUENCE [LARGE SCALE GENOMIC DNA]</scope>
    <source>
        <strain evidence="3 4">NBRC 104936</strain>
    </source>
</reference>
<evidence type="ECO:0000313" key="3">
    <source>
        <dbReference type="EMBL" id="GAO38017.1"/>
    </source>
</evidence>